<gene>
    <name evidence="7" type="ordered locus">MCON_3234</name>
</gene>
<dbReference type="Pfam" id="PF13520">
    <property type="entry name" value="AA_permease_2"/>
    <property type="match status" value="1"/>
</dbReference>
<feature type="transmembrane region" description="Helical" evidence="6">
    <location>
        <begin position="148"/>
        <end position="169"/>
    </location>
</feature>
<evidence type="ECO:0000256" key="5">
    <source>
        <dbReference type="ARBA" id="ARBA00023136"/>
    </source>
</evidence>
<sequence>MAKKIGLRRTLGLLEVTISGVGIILGAGIYALIGEAAGLAGNAVWISFALSALIALLTGLSYAELASMFPKAAAEYEYTSQAFGGFLAFLVGWMIIFSGVVGAATVSLGFAGYFQALTGTPILPSAIALLAVLSLVLLFGITHSTRLAIVLTTVEALGLVLVIYMGIPYLGSVDLLEMSPLGSAGILQASALIFFAFIGFEEIVKLSEEAKDPEINIPRGLVLAISASIILYILVAISAVSVLGWEELSCSSAPFSDIARYALGPNASAIISIMALFATTNTVLLMLLASSRIIYGMASSGSLPPILASVHPRTHAPWIATILSMIIAMSFVFLEDIAFVANVNNFTVFVTFIVINAVLISLRYKKPQIARPFRVPISLGKLAVLPVLGILFNLLMLIQLETRVMAIGLGLGGLGALAALISMRYIKSDDPQRKGE</sequence>
<keyword evidence="4 6" id="KW-1133">Transmembrane helix</keyword>
<dbReference type="KEGG" id="mcj:MCON_3234"/>
<dbReference type="PANTHER" id="PTHR43243:SF4">
    <property type="entry name" value="CATIONIC AMINO ACID TRANSPORTER 4"/>
    <property type="match status" value="1"/>
</dbReference>
<dbReference type="InParanoid" id="F4BUD9"/>
<feature type="transmembrane region" description="Helical" evidence="6">
    <location>
        <begin position="45"/>
        <end position="65"/>
    </location>
</feature>
<feature type="transmembrane region" description="Helical" evidence="6">
    <location>
        <begin position="12"/>
        <end position="33"/>
    </location>
</feature>
<dbReference type="HOGENOM" id="CLU_007946_15_12_2"/>
<feature type="transmembrane region" description="Helical" evidence="6">
    <location>
        <begin position="316"/>
        <end position="334"/>
    </location>
</feature>
<feature type="transmembrane region" description="Helical" evidence="6">
    <location>
        <begin position="122"/>
        <end position="141"/>
    </location>
</feature>
<dbReference type="GO" id="GO:0016020">
    <property type="term" value="C:membrane"/>
    <property type="evidence" value="ECO:0007669"/>
    <property type="project" value="UniProtKB-SubCell"/>
</dbReference>
<feature type="transmembrane region" description="Helical" evidence="6">
    <location>
        <begin position="221"/>
        <end position="245"/>
    </location>
</feature>
<dbReference type="STRING" id="990316.MCON_3234"/>
<organism evidence="7 8">
    <name type="scientific">Methanothrix soehngenii (strain ATCC 5969 / DSM 3671 / JCM 10134 / NBRC 103675 / OCM 69 / GP-6)</name>
    <name type="common">Methanosaeta concilii</name>
    <dbReference type="NCBI Taxonomy" id="990316"/>
    <lineage>
        <taxon>Archaea</taxon>
        <taxon>Methanobacteriati</taxon>
        <taxon>Methanobacteriota</taxon>
        <taxon>Stenosarchaea group</taxon>
        <taxon>Methanomicrobia</taxon>
        <taxon>Methanotrichales</taxon>
        <taxon>Methanotrichaceae</taxon>
        <taxon>Methanothrix</taxon>
    </lineage>
</organism>
<evidence type="ECO:0000313" key="8">
    <source>
        <dbReference type="Proteomes" id="UP000007807"/>
    </source>
</evidence>
<dbReference type="PIRSF" id="PIRSF006060">
    <property type="entry name" value="AA_transporter"/>
    <property type="match status" value="1"/>
</dbReference>
<name>F4BUD9_METSG</name>
<keyword evidence="2" id="KW-0813">Transport</keyword>
<evidence type="ECO:0000256" key="6">
    <source>
        <dbReference type="SAM" id="Phobius"/>
    </source>
</evidence>
<keyword evidence="8" id="KW-1185">Reference proteome</keyword>
<dbReference type="GeneID" id="10462477"/>
<dbReference type="Proteomes" id="UP000007807">
    <property type="component" value="Chromosome"/>
</dbReference>
<dbReference type="EMBL" id="CP002565">
    <property type="protein sequence ID" value="AEB69516.1"/>
    <property type="molecule type" value="Genomic_DNA"/>
</dbReference>
<evidence type="ECO:0000256" key="3">
    <source>
        <dbReference type="ARBA" id="ARBA00022692"/>
    </source>
</evidence>
<dbReference type="FunCoup" id="F4BUD9">
    <property type="interactions" value="23"/>
</dbReference>
<evidence type="ECO:0000256" key="2">
    <source>
        <dbReference type="ARBA" id="ARBA00022448"/>
    </source>
</evidence>
<feature type="transmembrane region" description="Helical" evidence="6">
    <location>
        <begin position="376"/>
        <end position="398"/>
    </location>
</feature>
<dbReference type="GO" id="GO:0015171">
    <property type="term" value="F:amino acid transmembrane transporter activity"/>
    <property type="evidence" value="ECO:0007669"/>
    <property type="project" value="TreeGrafter"/>
</dbReference>
<protein>
    <submittedName>
        <fullName evidence="7">Amino acid permease</fullName>
    </submittedName>
</protein>
<feature type="transmembrane region" description="Helical" evidence="6">
    <location>
        <begin position="404"/>
        <end position="426"/>
    </location>
</feature>
<keyword evidence="3 6" id="KW-0812">Transmembrane</keyword>
<keyword evidence="5 6" id="KW-0472">Membrane</keyword>
<dbReference type="PANTHER" id="PTHR43243">
    <property type="entry name" value="INNER MEMBRANE TRANSPORTER YGJI-RELATED"/>
    <property type="match status" value="1"/>
</dbReference>
<accession>F4BUD9</accession>
<dbReference type="Gene3D" id="1.20.1740.10">
    <property type="entry name" value="Amino acid/polyamine transporter I"/>
    <property type="match status" value="1"/>
</dbReference>
<dbReference type="InterPro" id="IPR002293">
    <property type="entry name" value="AA/rel_permease1"/>
</dbReference>
<reference evidence="7 8" key="1">
    <citation type="journal article" date="2011" name="J. Bacteriol.">
        <title>Complete genome sequence of Methanosaeta concilii, a specialist in aceticlastic methanogenesis.</title>
        <authorList>
            <person name="Barber R.D."/>
            <person name="Zhang L."/>
            <person name="Harnack M."/>
            <person name="Olson M.V."/>
            <person name="Kaul R."/>
            <person name="Ingram-Smith C."/>
            <person name="Smith K.S."/>
        </authorList>
    </citation>
    <scope>NUCLEOTIDE SEQUENCE [LARGE SCALE GENOMIC DNA]</scope>
    <source>
        <strain evidence="8">ATCC 5969 / DSM 3671 / JCM 10134 / NBRC 103675 / OCM 69 / GP-6</strain>
    </source>
</reference>
<dbReference type="RefSeq" id="WP_013720534.1">
    <property type="nucleotide sequence ID" value="NC_015416.1"/>
</dbReference>
<proteinExistence type="predicted"/>
<feature type="transmembrane region" description="Helical" evidence="6">
    <location>
        <begin position="269"/>
        <end position="295"/>
    </location>
</feature>
<evidence type="ECO:0000256" key="4">
    <source>
        <dbReference type="ARBA" id="ARBA00022989"/>
    </source>
</evidence>
<feature type="transmembrane region" description="Helical" evidence="6">
    <location>
        <begin position="86"/>
        <end position="110"/>
    </location>
</feature>
<feature type="transmembrane region" description="Helical" evidence="6">
    <location>
        <begin position="181"/>
        <end position="200"/>
    </location>
</feature>
<evidence type="ECO:0000256" key="1">
    <source>
        <dbReference type="ARBA" id="ARBA00004141"/>
    </source>
</evidence>
<comment type="subcellular location">
    <subcellularLocation>
        <location evidence="1">Membrane</location>
        <topology evidence="1">Multi-pass membrane protein</topology>
    </subcellularLocation>
</comment>
<evidence type="ECO:0000313" key="7">
    <source>
        <dbReference type="EMBL" id="AEB69516.1"/>
    </source>
</evidence>
<dbReference type="OrthoDB" id="43026at2157"/>
<feature type="transmembrane region" description="Helical" evidence="6">
    <location>
        <begin position="346"/>
        <end position="364"/>
    </location>
</feature>
<dbReference type="AlphaFoldDB" id="F4BUD9"/>